<dbReference type="InterPro" id="IPR019734">
    <property type="entry name" value="TPR_rpt"/>
</dbReference>
<protein>
    <submittedName>
        <fullName evidence="3">CHAT domain-containing protein</fullName>
    </submittedName>
</protein>
<dbReference type="InterPro" id="IPR011990">
    <property type="entry name" value="TPR-like_helical_dom_sf"/>
</dbReference>
<feature type="domain" description="CHAT" evidence="2">
    <location>
        <begin position="620"/>
        <end position="886"/>
    </location>
</feature>
<dbReference type="Pfam" id="PF13424">
    <property type="entry name" value="TPR_12"/>
    <property type="match status" value="1"/>
</dbReference>
<sequence length="888" mass="98182">MLLQIKQRRWLYISLSILSLCLAVAITPARASLQVPTTSTLNVSASTAQPINWLEQGRNLYHSGRFVEAVTVWQTAAQQYHTQGDRLNEALSLSYLSLAQQELNQWEAAQQSIEQSLKLLQTSIPSADAILWAQALNTQANLQLHTGKAEIAIASWQQAQKYYDQAGDTMGSLGSQINQAQALQSLGFYRRSKQQLEALTEKLQEMPDNEIKVSGLRSLGLALQIIGDSGKSQQVLEQSLAIARQISAQPQLSSILISLGQTAVDLEDPETGLDYFEQAQQVATNPSDQLQARLAQFKLFLNYDKPEFANPLAPQLLQQLRELPPSHTSLYAAINFVATVNHHQSNSAEILPLKDLAQLMAVTVKSAQQIQDTRAEAYALHQWGKLYRRTQQVSQAQELTQKSLNIARQLQANDIIAQSAWQVGQLYKQQGDRSKAITAYTEAVNALKALRGDLVAINPDVQFSFRTSVEPVYRELVDLLLESEKAGEQGTGSRENKEKLGQGYKPKAFASALRPPASDQPSQAALMQARELIEALQIAELDNFFREACLDRTQQIDQVDPTATVVYPIILPDRLTVILSKAGQPLRSYVIHKSQAEIEQTLENFLVTLNPVSDSKDRDRLSQQIYNWLIRPAEVDQAFIDTKTLVFVLDGRLRNIPIAALFDGKQYLIEKYAVALSPGLQLMATRSNHIGAIVGGISQSRAGFSALPAVESEVKQISKAMSSSLLLNQEFTSQALAELVKSSSAGIVHLATHGQFSSRLEDTFLLTWDGQVNVKELSELLKNRGSDPSKAIELLVLSACDTAAGDDRAVLGLAGLAVKSGARSTIATLWPVKDRAAAMLMTRFYDQLRQPKITKAEALRQAQINLIHQTDFHDPFFWSGFVLIGNWI</sequence>
<evidence type="ECO:0000259" key="2">
    <source>
        <dbReference type="Pfam" id="PF12770"/>
    </source>
</evidence>
<dbReference type="Pfam" id="PF12770">
    <property type="entry name" value="CHAT"/>
    <property type="match status" value="1"/>
</dbReference>
<dbReference type="AlphaFoldDB" id="A0A7D7LDN6"/>
<evidence type="ECO:0000256" key="1">
    <source>
        <dbReference type="SAM" id="SignalP"/>
    </source>
</evidence>
<dbReference type="RefSeq" id="WP_181931159.1">
    <property type="nucleotide sequence ID" value="NZ_CP054698.1"/>
</dbReference>
<keyword evidence="4" id="KW-1185">Reference proteome</keyword>
<evidence type="ECO:0000313" key="3">
    <source>
        <dbReference type="EMBL" id="QMS87932.1"/>
    </source>
</evidence>
<dbReference type="Gene3D" id="1.25.40.10">
    <property type="entry name" value="Tetratricopeptide repeat domain"/>
    <property type="match status" value="3"/>
</dbReference>
<dbReference type="PANTHER" id="PTHR10098">
    <property type="entry name" value="RAPSYN-RELATED"/>
    <property type="match status" value="1"/>
</dbReference>
<accession>A0A7D7LDN6</accession>
<organism evidence="3 4">
    <name type="scientific">Nostoc edaphicum CCNP1411</name>
    <dbReference type="NCBI Taxonomy" id="1472755"/>
    <lineage>
        <taxon>Bacteria</taxon>
        <taxon>Bacillati</taxon>
        <taxon>Cyanobacteriota</taxon>
        <taxon>Cyanophyceae</taxon>
        <taxon>Nostocales</taxon>
        <taxon>Nostocaceae</taxon>
        <taxon>Nostoc</taxon>
    </lineage>
</organism>
<dbReference type="KEGG" id="ned:HUN01_10150"/>
<feature type="chain" id="PRO_5028886708" evidence="1">
    <location>
        <begin position="32"/>
        <end position="888"/>
    </location>
</feature>
<dbReference type="PANTHER" id="PTHR10098:SF112">
    <property type="entry name" value="SLR0380 PROTEIN"/>
    <property type="match status" value="1"/>
</dbReference>
<feature type="signal peptide" evidence="1">
    <location>
        <begin position="1"/>
        <end position="31"/>
    </location>
</feature>
<reference evidence="4" key="1">
    <citation type="submission" date="2020-06" db="EMBL/GenBank/DDBJ databases">
        <title>Nostoc edaphicum CCNP1411 genome.</title>
        <authorList>
            <person name="Fidor A."/>
            <person name="Grabski M."/>
            <person name="Gawor J."/>
            <person name="Gromadka R."/>
            <person name="Wegrzyn G."/>
            <person name="Mazur-Marzec H."/>
        </authorList>
    </citation>
    <scope>NUCLEOTIDE SEQUENCE [LARGE SCALE GENOMIC DNA]</scope>
    <source>
        <strain evidence="4">CCNP1411</strain>
    </source>
</reference>
<evidence type="ECO:0000313" key="4">
    <source>
        <dbReference type="Proteomes" id="UP000514713"/>
    </source>
</evidence>
<dbReference type="SUPFAM" id="SSF48452">
    <property type="entry name" value="TPR-like"/>
    <property type="match status" value="2"/>
</dbReference>
<gene>
    <name evidence="3" type="ORF">HUN01_10150</name>
</gene>
<keyword evidence="1" id="KW-0732">Signal</keyword>
<name>A0A7D7LDN6_9NOSO</name>
<dbReference type="Proteomes" id="UP000514713">
    <property type="component" value="Chromosome"/>
</dbReference>
<dbReference type="SMART" id="SM00028">
    <property type="entry name" value="TPR"/>
    <property type="match status" value="6"/>
</dbReference>
<dbReference type="InterPro" id="IPR024983">
    <property type="entry name" value="CHAT_dom"/>
</dbReference>
<dbReference type="EMBL" id="CP054698">
    <property type="protein sequence ID" value="QMS87932.1"/>
    <property type="molecule type" value="Genomic_DNA"/>
</dbReference>
<proteinExistence type="predicted"/>